<evidence type="ECO:0000256" key="3">
    <source>
        <dbReference type="ARBA" id="ARBA00004927"/>
    </source>
</evidence>
<evidence type="ECO:0000256" key="10">
    <source>
        <dbReference type="ARBA" id="ARBA00022801"/>
    </source>
</evidence>
<keyword evidence="15" id="KW-1208">Phospholipid metabolism</keyword>
<dbReference type="Pfam" id="PF02611">
    <property type="entry name" value="CDH"/>
    <property type="match status" value="1"/>
</dbReference>
<dbReference type="InterPro" id="IPR003763">
    <property type="entry name" value="CDP-diacylglyc_Pase"/>
</dbReference>
<keyword evidence="11" id="KW-1133">Transmembrane helix</keyword>
<comment type="subcellular location">
    <subcellularLocation>
        <location evidence="2">Cell membrane</location>
        <topology evidence="2">Single-pass membrane protein</topology>
    </subcellularLocation>
</comment>
<comment type="catalytic activity">
    <reaction evidence="1">
        <text>a CDP-1,2-diacyl-sn-glycerol + H2O = a 1,2-diacyl-sn-glycero-3-phosphate + CMP + 2 H(+)</text>
        <dbReference type="Rhea" id="RHEA:15221"/>
        <dbReference type="ChEBI" id="CHEBI:15377"/>
        <dbReference type="ChEBI" id="CHEBI:15378"/>
        <dbReference type="ChEBI" id="CHEBI:58332"/>
        <dbReference type="ChEBI" id="CHEBI:58608"/>
        <dbReference type="ChEBI" id="CHEBI:60377"/>
        <dbReference type="EC" id="3.6.1.26"/>
    </reaction>
</comment>
<evidence type="ECO:0000256" key="16">
    <source>
        <dbReference type="ARBA" id="ARBA00032888"/>
    </source>
</evidence>
<dbReference type="EC" id="3.6.1.26" evidence="6"/>
<comment type="similarity">
    <text evidence="5">Belongs to the Cdh family.</text>
</comment>
<evidence type="ECO:0000256" key="12">
    <source>
        <dbReference type="ARBA" id="ARBA00023098"/>
    </source>
</evidence>
<evidence type="ECO:0000256" key="11">
    <source>
        <dbReference type="ARBA" id="ARBA00022989"/>
    </source>
</evidence>
<keyword evidence="13" id="KW-0472">Membrane</keyword>
<keyword evidence="7" id="KW-1003">Cell membrane</keyword>
<evidence type="ECO:0000256" key="9">
    <source>
        <dbReference type="ARBA" id="ARBA00022692"/>
    </source>
</evidence>
<gene>
    <name evidence="19" type="ORF">QBA35_32415</name>
</gene>
<evidence type="ECO:0000256" key="17">
    <source>
        <dbReference type="ARBA" id="ARBA00032892"/>
    </source>
</evidence>
<feature type="compositionally biased region" description="Basic and acidic residues" evidence="18">
    <location>
        <begin position="14"/>
        <end position="26"/>
    </location>
</feature>
<dbReference type="RefSeq" id="WP_334660664.1">
    <property type="nucleotide sequence ID" value="NZ_JARULZ010000002.1"/>
</dbReference>
<evidence type="ECO:0000256" key="8">
    <source>
        <dbReference type="ARBA" id="ARBA00022516"/>
    </source>
</evidence>
<evidence type="ECO:0000256" key="15">
    <source>
        <dbReference type="ARBA" id="ARBA00023264"/>
    </source>
</evidence>
<organism evidence="19 20">
    <name type="scientific">Streptomyces bottropensis</name>
    <dbReference type="NCBI Taxonomy" id="42235"/>
    <lineage>
        <taxon>Bacteria</taxon>
        <taxon>Bacillati</taxon>
        <taxon>Actinomycetota</taxon>
        <taxon>Actinomycetes</taxon>
        <taxon>Kitasatosporales</taxon>
        <taxon>Streptomycetaceae</taxon>
        <taxon>Streptomyces</taxon>
    </lineage>
</organism>
<keyword evidence="8" id="KW-0444">Lipid biosynthesis</keyword>
<keyword evidence="10 19" id="KW-0378">Hydrolase</keyword>
<comment type="pathway">
    <text evidence="4">Lipid metabolism.</text>
</comment>
<evidence type="ECO:0000256" key="7">
    <source>
        <dbReference type="ARBA" id="ARBA00022475"/>
    </source>
</evidence>
<comment type="pathway">
    <text evidence="3">Phospholipid metabolism; CDP-diacylglycerol degradation; phosphatidate from CDP-diacylglycerol: step 1/1.</text>
</comment>
<evidence type="ECO:0000256" key="4">
    <source>
        <dbReference type="ARBA" id="ARBA00005189"/>
    </source>
</evidence>
<feature type="region of interest" description="Disordered" evidence="18">
    <location>
        <begin position="1"/>
        <end position="26"/>
    </location>
</feature>
<dbReference type="EMBL" id="JARULZ010000002">
    <property type="protein sequence ID" value="MEH0637958.1"/>
    <property type="molecule type" value="Genomic_DNA"/>
</dbReference>
<name>A0ABU8AW59_9ACTN</name>
<evidence type="ECO:0000256" key="14">
    <source>
        <dbReference type="ARBA" id="ARBA00023209"/>
    </source>
</evidence>
<proteinExistence type="inferred from homology"/>
<sequence length="202" mass="22409">MYDTQPENTPASRLDPKNCGEPGDHGPRDGLWLKVQECISAGNCVDVDKAQRCAVMHGGLVVPIDRVKGIECYTIWQPGAPNYWHSAWEYVCKHMPPASTGLGINSKSARTKDQLHIHMADFHERASGDLVHELKGQQGHMAPYSGKSWAESLVTATGWVASAQKWEQRKYRAQHFLNLGSNLFETLQKEVAPGRSGCKSKL</sequence>
<keyword evidence="20" id="KW-1185">Reference proteome</keyword>
<comment type="caution">
    <text evidence="19">The sequence shown here is derived from an EMBL/GenBank/DDBJ whole genome shotgun (WGS) entry which is preliminary data.</text>
</comment>
<dbReference type="GO" id="GO:0008715">
    <property type="term" value="F:CDP-diacylglycerol diphosphatase activity"/>
    <property type="evidence" value="ECO:0007669"/>
    <property type="project" value="UniProtKB-EC"/>
</dbReference>
<evidence type="ECO:0000256" key="13">
    <source>
        <dbReference type="ARBA" id="ARBA00023136"/>
    </source>
</evidence>
<protein>
    <recommendedName>
        <fullName evidence="6">CDP-diacylglycerol diphosphatase</fullName>
        <ecNumber evidence="6">3.6.1.26</ecNumber>
    </recommendedName>
    <alternativeName>
        <fullName evidence="16">CDP-diacylglycerol phosphatidylhydrolase</fullName>
    </alternativeName>
    <alternativeName>
        <fullName evidence="17">CDP-diglyceride hydrolase</fullName>
    </alternativeName>
</protein>
<dbReference type="SUPFAM" id="SSF54197">
    <property type="entry name" value="HIT-like"/>
    <property type="match status" value="1"/>
</dbReference>
<dbReference type="Gene3D" id="3.30.428.30">
    <property type="entry name" value="HIT family - CDH-like"/>
    <property type="match status" value="1"/>
</dbReference>
<evidence type="ECO:0000256" key="6">
    <source>
        <dbReference type="ARBA" id="ARBA00012375"/>
    </source>
</evidence>
<dbReference type="InterPro" id="IPR036265">
    <property type="entry name" value="HIT-like_sf"/>
</dbReference>
<evidence type="ECO:0000313" key="20">
    <source>
        <dbReference type="Proteomes" id="UP001310290"/>
    </source>
</evidence>
<keyword evidence="9" id="KW-0812">Transmembrane</keyword>
<feature type="compositionally biased region" description="Polar residues" evidence="18">
    <location>
        <begin position="1"/>
        <end position="11"/>
    </location>
</feature>
<evidence type="ECO:0000256" key="18">
    <source>
        <dbReference type="SAM" id="MobiDB-lite"/>
    </source>
</evidence>
<dbReference type="Proteomes" id="UP001310290">
    <property type="component" value="Unassembled WGS sequence"/>
</dbReference>
<evidence type="ECO:0000256" key="1">
    <source>
        <dbReference type="ARBA" id="ARBA00001007"/>
    </source>
</evidence>
<keyword evidence="14" id="KW-0594">Phospholipid biosynthesis</keyword>
<evidence type="ECO:0000256" key="5">
    <source>
        <dbReference type="ARBA" id="ARBA00006435"/>
    </source>
</evidence>
<accession>A0ABU8AW59</accession>
<keyword evidence="12" id="KW-0443">Lipid metabolism</keyword>
<evidence type="ECO:0000313" key="19">
    <source>
        <dbReference type="EMBL" id="MEH0637958.1"/>
    </source>
</evidence>
<reference evidence="19" key="1">
    <citation type="submission" date="2023-04" db="EMBL/GenBank/DDBJ databases">
        <title>Genomic diversity of scab-causing Streptomyces spp. in the province of Quebec, Canada.</title>
        <authorList>
            <person name="Biessy A."/>
            <person name="Cadieux M."/>
            <person name="Ciotola M."/>
            <person name="Filion M."/>
        </authorList>
    </citation>
    <scope>NUCLEOTIDE SEQUENCE</scope>
    <source>
        <strain evidence="19">B21-115</strain>
    </source>
</reference>
<evidence type="ECO:0000256" key="2">
    <source>
        <dbReference type="ARBA" id="ARBA00004162"/>
    </source>
</evidence>